<feature type="active site" description="Proton acceptor" evidence="4">
    <location>
        <position position="595"/>
    </location>
</feature>
<dbReference type="Pfam" id="PF01734">
    <property type="entry name" value="Patatin"/>
    <property type="match status" value="1"/>
</dbReference>
<feature type="short sequence motif" description="GXSXG" evidence="4">
    <location>
        <begin position="449"/>
        <end position="453"/>
    </location>
</feature>
<dbReference type="GO" id="GO:0019369">
    <property type="term" value="P:arachidonate metabolic process"/>
    <property type="evidence" value="ECO:0007669"/>
    <property type="project" value="TreeGrafter"/>
</dbReference>
<dbReference type="AlphaFoldDB" id="A0AAN7WV31"/>
<accession>A0AAN7WV31</accession>
<dbReference type="PANTHER" id="PTHR24185">
    <property type="entry name" value="CALCIUM-INDEPENDENT PHOSPHOLIPASE A2-GAMMA"/>
    <property type="match status" value="1"/>
</dbReference>
<dbReference type="Proteomes" id="UP001346869">
    <property type="component" value="Unassembled WGS sequence"/>
</dbReference>
<organism evidence="7 8">
    <name type="scientific">Eleginops maclovinus</name>
    <name type="common">Patagonian blennie</name>
    <name type="synonym">Eleginus maclovinus</name>
    <dbReference type="NCBI Taxonomy" id="56733"/>
    <lineage>
        <taxon>Eukaryota</taxon>
        <taxon>Metazoa</taxon>
        <taxon>Chordata</taxon>
        <taxon>Craniata</taxon>
        <taxon>Vertebrata</taxon>
        <taxon>Euteleostomi</taxon>
        <taxon>Actinopterygii</taxon>
        <taxon>Neopterygii</taxon>
        <taxon>Teleostei</taxon>
        <taxon>Neoteleostei</taxon>
        <taxon>Acanthomorphata</taxon>
        <taxon>Eupercaria</taxon>
        <taxon>Perciformes</taxon>
        <taxon>Notothenioidei</taxon>
        <taxon>Eleginopidae</taxon>
        <taxon>Eleginops</taxon>
    </lineage>
</organism>
<evidence type="ECO:0000256" key="2">
    <source>
        <dbReference type="ARBA" id="ARBA00022963"/>
    </source>
</evidence>
<dbReference type="Gene3D" id="3.40.1090.10">
    <property type="entry name" value="Cytosolic phospholipase A2 catalytic domain"/>
    <property type="match status" value="1"/>
</dbReference>
<keyword evidence="3 4" id="KW-0443">Lipid metabolism</keyword>
<feature type="short sequence motif" description="GXGXXG" evidence="4">
    <location>
        <begin position="417"/>
        <end position="422"/>
    </location>
</feature>
<evidence type="ECO:0000256" key="3">
    <source>
        <dbReference type="ARBA" id="ARBA00023098"/>
    </source>
</evidence>
<dbReference type="InterPro" id="IPR002641">
    <property type="entry name" value="PNPLA_dom"/>
</dbReference>
<reference evidence="7 8" key="2">
    <citation type="journal article" date="2023" name="Mol. Biol. Evol.">
        <title>Genomics of Secondarily Temperate Adaptation in the Only Non-Antarctic Icefish.</title>
        <authorList>
            <person name="Rivera-Colon A.G."/>
            <person name="Rayamajhi N."/>
            <person name="Minhas B.F."/>
            <person name="Madrigal G."/>
            <person name="Bilyk K.T."/>
            <person name="Yoon V."/>
            <person name="Hune M."/>
            <person name="Gregory S."/>
            <person name="Cheng C.H.C."/>
            <person name="Catchen J.M."/>
        </authorList>
    </citation>
    <scope>NUCLEOTIDE SEQUENCE [LARGE SCALE GENOMIC DNA]</scope>
    <source>
        <strain evidence="7">JMC-PN-2008</strain>
    </source>
</reference>
<dbReference type="GO" id="GO:0016042">
    <property type="term" value="P:lipid catabolic process"/>
    <property type="evidence" value="ECO:0007669"/>
    <property type="project" value="UniProtKB-UniRule"/>
</dbReference>
<feature type="region of interest" description="Disordered" evidence="5">
    <location>
        <begin position="283"/>
        <end position="306"/>
    </location>
</feature>
<feature type="region of interest" description="Disordered" evidence="5">
    <location>
        <begin position="197"/>
        <end position="239"/>
    </location>
</feature>
<dbReference type="EMBL" id="JAUZQC010000024">
    <property type="protein sequence ID" value="KAK5849277.1"/>
    <property type="molecule type" value="Genomic_DNA"/>
</dbReference>
<comment type="caution">
    <text evidence="7">The sequence shown here is derived from an EMBL/GenBank/DDBJ whole genome shotgun (WGS) entry which is preliminary data.</text>
</comment>
<sequence>MSRIRTTLDSVTKAVGSTDFISKFSRFKPTSASVDSSTHVEKVLTKAETLTSNNTAADPPPKTTMKEAAEEELGDGKTAEEEPDKQQQQVTDNPFVASKKSSSGLSSSLTVAKQTSQPFHPAGLSSNIDETYKTLAQHINTYFGSSVQEQEVDNKQLQQQQPCREGDAPVSEPTLSALTTKDHIPILSPVAKVKSIEAPTTSPPIPSPSPQDKLSPPAGKSSPAIPATESEAQSLPVPAASTKKGFTHYLSYPRPSVQAFVGSYIAPLVPKFRGDTKSIAAEKDKPSAVAVEEPTPDKAAKKANSEEEKVKQQLLIQREKIKARVSVDNQTRSLVKGLQRVTDVKLLTQRVEELSYHILEYPETRGVAIKESVLPCLLRLRQARDLPLQASVREALALIGYAEPVKGRGIRVLTIDGGGTRGLLALQTLYKLQNMTGKPIHQLFDYICGVSTGAILAFMLGIFQIPLDECEEMYRKLGSDVFKQNVIVGTMKMGWSHAFYDSEIWENILKERMGEGRMIESARDPHCPKVSAVSTIVNRGLPLKAYTFRNYRLMPGVRSHYLGDCNHKMWQAIRASSAAPGYFQEFVLGKDLHQDGGLLINNPTALAIHECKCLWPNTPLQCVLSLGTGRYETADKNSTTYTSLKTKLTHVISSATDTEEVHTMLDALLPPDTYFRFNPYMSEDIPLNESRPEKLNFLKGEGERYLERNQAKLRKAASVLCQEKSTIQRVAEWAKLKAEMYEGLPFSSKL</sequence>
<evidence type="ECO:0000256" key="5">
    <source>
        <dbReference type="SAM" id="MobiDB-lite"/>
    </source>
</evidence>
<keyword evidence="2 4" id="KW-0442">Lipid degradation</keyword>
<keyword evidence="1 4" id="KW-0378">Hydrolase</keyword>
<dbReference type="CDD" id="cd07211">
    <property type="entry name" value="Pat_PNPLA8"/>
    <property type="match status" value="1"/>
</dbReference>
<name>A0AAN7WV31_ELEMC</name>
<dbReference type="PANTHER" id="PTHR24185:SF1">
    <property type="entry name" value="CALCIUM-INDEPENDENT PHOSPHOLIPASE A2-GAMMA"/>
    <property type="match status" value="1"/>
</dbReference>
<evidence type="ECO:0000313" key="7">
    <source>
        <dbReference type="EMBL" id="KAK5849277.1"/>
    </source>
</evidence>
<feature type="active site" description="Nucleophile" evidence="4">
    <location>
        <position position="451"/>
    </location>
</feature>
<evidence type="ECO:0000256" key="4">
    <source>
        <dbReference type="PROSITE-ProRule" id="PRU01161"/>
    </source>
</evidence>
<dbReference type="SUPFAM" id="SSF52151">
    <property type="entry name" value="FabD/lysophospholipase-like"/>
    <property type="match status" value="1"/>
</dbReference>
<evidence type="ECO:0000313" key="8">
    <source>
        <dbReference type="Proteomes" id="UP001346869"/>
    </source>
</evidence>
<feature type="region of interest" description="Disordered" evidence="5">
    <location>
        <begin position="46"/>
        <end position="102"/>
    </location>
</feature>
<dbReference type="GO" id="GO:0016020">
    <property type="term" value="C:membrane"/>
    <property type="evidence" value="ECO:0007669"/>
    <property type="project" value="TreeGrafter"/>
</dbReference>
<feature type="short sequence motif" description="DGA/G" evidence="4">
    <location>
        <begin position="595"/>
        <end position="597"/>
    </location>
</feature>
<protein>
    <recommendedName>
        <fullName evidence="6">PNPLA domain-containing protein</fullName>
    </recommendedName>
</protein>
<proteinExistence type="predicted"/>
<dbReference type="PROSITE" id="PS51635">
    <property type="entry name" value="PNPLA"/>
    <property type="match status" value="1"/>
</dbReference>
<keyword evidence="8" id="KW-1185">Reference proteome</keyword>
<evidence type="ECO:0000256" key="1">
    <source>
        <dbReference type="ARBA" id="ARBA00022801"/>
    </source>
</evidence>
<reference evidence="7 8" key="1">
    <citation type="journal article" date="2023" name="Genes (Basel)">
        <title>Chromosome-Level Genome Assembly and Circadian Gene Repertoire of the Patagonia Blennie Eleginops maclovinus-The Closest Ancestral Proxy of Antarctic Cryonotothenioids.</title>
        <authorList>
            <person name="Cheng C.C."/>
            <person name="Rivera-Colon A.G."/>
            <person name="Minhas B.F."/>
            <person name="Wilson L."/>
            <person name="Rayamajhi N."/>
            <person name="Vargas-Chacoff L."/>
            <person name="Catchen J.M."/>
        </authorList>
    </citation>
    <scope>NUCLEOTIDE SEQUENCE [LARGE SCALE GENOMIC DNA]</scope>
    <source>
        <strain evidence="7">JMC-PN-2008</strain>
    </source>
</reference>
<dbReference type="GO" id="GO:0047499">
    <property type="term" value="F:calcium-independent phospholipase A2 activity"/>
    <property type="evidence" value="ECO:0007669"/>
    <property type="project" value="TreeGrafter"/>
</dbReference>
<dbReference type="InterPro" id="IPR045217">
    <property type="entry name" value="PNPLA8-like"/>
</dbReference>
<dbReference type="InterPro" id="IPR016035">
    <property type="entry name" value="Acyl_Trfase/lysoPLipase"/>
</dbReference>
<feature type="domain" description="PNPLA" evidence="6">
    <location>
        <begin position="413"/>
        <end position="608"/>
    </location>
</feature>
<feature type="compositionally biased region" description="Basic and acidic residues" evidence="5">
    <location>
        <begin position="295"/>
        <end position="306"/>
    </location>
</feature>
<feature type="compositionally biased region" description="Basic and acidic residues" evidence="5">
    <location>
        <begin position="64"/>
        <end position="80"/>
    </location>
</feature>
<feature type="compositionally biased region" description="Polar residues" evidence="5">
    <location>
        <begin position="150"/>
        <end position="162"/>
    </location>
</feature>
<gene>
    <name evidence="7" type="ORF">PBY51_008929</name>
</gene>
<feature type="region of interest" description="Disordered" evidence="5">
    <location>
        <begin position="150"/>
        <end position="182"/>
    </location>
</feature>
<evidence type="ECO:0000259" key="6">
    <source>
        <dbReference type="PROSITE" id="PS51635"/>
    </source>
</evidence>